<dbReference type="Proteomes" id="UP000018896">
    <property type="component" value="Unassembled WGS sequence"/>
</dbReference>
<dbReference type="STRING" id="1236973.JCM9157_2079"/>
<dbReference type="InterPro" id="IPR007345">
    <property type="entry name" value="Polysacch_pyruvyl_Trfase"/>
</dbReference>
<sequence length="383" mass="43963">MSQQIRKKFPEASIEYIYHSFKEVSPIPFHDSKTKHHTDLLLFKKDIPDALKYLCSRAFGFNPLKKGTLNKNVKLIKEADAVIVSPCGANIGIYQDWIFLLRVLIAVLEGKKPIFHLNTIGKSKNVLFNFIAKYVLKRSKLYVRENKSKLELNSWGLKPEHGVDTAFSLKEDPELINVQFSDSEDKSYIAFIPTRFDNWHVHYRNNSIDTKLMDTIIPEIVKVAKTNNLGIKIIPHLTGSLDESDFLKTYKDEFIKQGLDKNEISVVKEVKTLFDYEQVIKHAKFAVSMRYHGVIFAIKKMVPFLSLSYENKMSEACTYSGMLDYEIKISEANSDDVARKLDGLLKNDSVIRESLASRLNVLKKLSSLPIQGLYLESLFKDKK</sequence>
<dbReference type="eggNOG" id="COG2327">
    <property type="taxonomic scope" value="Bacteria"/>
</dbReference>
<organism evidence="2 3">
    <name type="scientific">Halalkalibacter akibai (strain ATCC 43226 / DSM 21942 / CIP 109018 / JCM 9157 / 1139)</name>
    <name type="common">Bacillus akibai</name>
    <dbReference type="NCBI Taxonomy" id="1236973"/>
    <lineage>
        <taxon>Bacteria</taxon>
        <taxon>Bacillati</taxon>
        <taxon>Bacillota</taxon>
        <taxon>Bacilli</taxon>
        <taxon>Bacillales</taxon>
        <taxon>Bacillaceae</taxon>
        <taxon>Halalkalibacter</taxon>
    </lineage>
</organism>
<dbReference type="AlphaFoldDB" id="W4QSA7"/>
<dbReference type="Pfam" id="PF04230">
    <property type="entry name" value="PS_pyruv_trans"/>
    <property type="match status" value="1"/>
</dbReference>
<evidence type="ECO:0000313" key="3">
    <source>
        <dbReference type="Proteomes" id="UP000018896"/>
    </source>
</evidence>
<name>W4QSA7_HALA3</name>
<proteinExistence type="predicted"/>
<dbReference type="OrthoDB" id="3199616at2"/>
<feature type="domain" description="Polysaccharide pyruvyl transferase" evidence="1">
    <location>
        <begin position="4"/>
        <end position="311"/>
    </location>
</feature>
<comment type="caution">
    <text evidence="2">The sequence shown here is derived from an EMBL/GenBank/DDBJ whole genome shotgun (WGS) entry which is preliminary data.</text>
</comment>
<accession>W4QSA7</accession>
<dbReference type="PANTHER" id="PTHR36836:SF1">
    <property type="entry name" value="COLANIC ACID BIOSYNTHESIS PROTEIN WCAK"/>
    <property type="match status" value="1"/>
</dbReference>
<protein>
    <recommendedName>
        <fullName evidence="1">Polysaccharide pyruvyl transferase domain-containing protein</fullName>
    </recommendedName>
</protein>
<gene>
    <name evidence="2" type="ORF">JCM9157_2079</name>
</gene>
<keyword evidence="3" id="KW-1185">Reference proteome</keyword>
<evidence type="ECO:0000313" key="2">
    <source>
        <dbReference type="EMBL" id="GAE34990.1"/>
    </source>
</evidence>
<dbReference type="EMBL" id="BAUV01000013">
    <property type="protein sequence ID" value="GAE34990.1"/>
    <property type="molecule type" value="Genomic_DNA"/>
</dbReference>
<evidence type="ECO:0000259" key="1">
    <source>
        <dbReference type="Pfam" id="PF04230"/>
    </source>
</evidence>
<reference evidence="2 3" key="1">
    <citation type="journal article" date="2014" name="Genome Announc.">
        <title>Draft Genome Sequences of Three Alkaliphilic Bacillus Strains, Bacillus wakoensis JCM 9140T, Bacillus akibai JCM 9157T, and Bacillus hemicellulosilyticus JCM 9152T.</title>
        <authorList>
            <person name="Yuki M."/>
            <person name="Oshima K."/>
            <person name="Suda W."/>
            <person name="Oshida Y."/>
            <person name="Kitamura K."/>
            <person name="Iida T."/>
            <person name="Hattori M."/>
            <person name="Ohkuma M."/>
        </authorList>
    </citation>
    <scope>NUCLEOTIDE SEQUENCE [LARGE SCALE GENOMIC DNA]</scope>
    <source>
        <strain evidence="2 3">JCM 9157</strain>
    </source>
</reference>
<dbReference type="PANTHER" id="PTHR36836">
    <property type="entry name" value="COLANIC ACID BIOSYNTHESIS PROTEIN WCAK"/>
    <property type="match status" value="1"/>
</dbReference>